<proteinExistence type="predicted"/>
<dbReference type="InterPro" id="IPR027417">
    <property type="entry name" value="P-loop_NTPase"/>
</dbReference>
<dbReference type="Gene3D" id="3.40.50.300">
    <property type="entry name" value="P-loop containing nucleotide triphosphate hydrolases"/>
    <property type="match status" value="1"/>
</dbReference>
<dbReference type="SUPFAM" id="SSF52540">
    <property type="entry name" value="P-loop containing nucleoside triphosphate hydrolases"/>
    <property type="match status" value="1"/>
</dbReference>
<comment type="caution">
    <text evidence="1">The sequence shown here is derived from an EMBL/GenBank/DDBJ whole genome shotgun (WGS) entry which is preliminary data.</text>
</comment>
<evidence type="ECO:0000313" key="2">
    <source>
        <dbReference type="Proteomes" id="UP001445335"/>
    </source>
</evidence>
<accession>A0AAW1RMI6</accession>
<reference evidence="1 2" key="1">
    <citation type="journal article" date="2024" name="Nat. Commun.">
        <title>Phylogenomics reveals the evolutionary origins of lichenization in chlorophyte algae.</title>
        <authorList>
            <person name="Puginier C."/>
            <person name="Libourel C."/>
            <person name="Otte J."/>
            <person name="Skaloud P."/>
            <person name="Haon M."/>
            <person name="Grisel S."/>
            <person name="Petersen M."/>
            <person name="Berrin J.G."/>
            <person name="Delaux P.M."/>
            <person name="Dal Grande F."/>
            <person name="Keller J."/>
        </authorList>
    </citation>
    <scope>NUCLEOTIDE SEQUENCE [LARGE SCALE GENOMIC DNA]</scope>
    <source>
        <strain evidence="1 2">SAG 245.80</strain>
    </source>
</reference>
<organism evidence="1 2">
    <name type="scientific">Elliptochloris bilobata</name>
    <dbReference type="NCBI Taxonomy" id="381761"/>
    <lineage>
        <taxon>Eukaryota</taxon>
        <taxon>Viridiplantae</taxon>
        <taxon>Chlorophyta</taxon>
        <taxon>core chlorophytes</taxon>
        <taxon>Trebouxiophyceae</taxon>
        <taxon>Trebouxiophyceae incertae sedis</taxon>
        <taxon>Elliptochloris clade</taxon>
        <taxon>Elliptochloris</taxon>
    </lineage>
</organism>
<dbReference type="AlphaFoldDB" id="A0AAW1RMI6"/>
<dbReference type="Proteomes" id="UP001445335">
    <property type="component" value="Unassembled WGS sequence"/>
</dbReference>
<name>A0AAW1RMI6_9CHLO</name>
<evidence type="ECO:0000313" key="1">
    <source>
        <dbReference type="EMBL" id="KAK9834858.1"/>
    </source>
</evidence>
<keyword evidence="2" id="KW-1185">Reference proteome</keyword>
<gene>
    <name evidence="1" type="ORF">WJX81_004353</name>
</gene>
<protein>
    <submittedName>
        <fullName evidence="1">Uncharacterized protein</fullName>
    </submittedName>
</protein>
<sequence>MEARVPVQLKQYYIAVGSRDVKLPTLVDLLEALQANGPFGLLVLCGARDTLDELVCGLAPLSRTAVHYLVADMAEEERGAALERFARDVDGAQRPAAVLGDGATDMDSTCAAHEEQAARCAEPALAHVLVATDAALRGLDCVLPAGLALLVSYDCPTRKEVFLRRLALLGRKQGARIAVHMAVAGEAAAFRAVEAFSGAAPIDVLPVLTSDIFGRSSSP</sequence>
<dbReference type="EMBL" id="JALJOU010000031">
    <property type="protein sequence ID" value="KAK9834858.1"/>
    <property type="molecule type" value="Genomic_DNA"/>
</dbReference>